<dbReference type="Pfam" id="PF04749">
    <property type="entry name" value="PLAC8"/>
    <property type="match status" value="1"/>
</dbReference>
<dbReference type="VEuPathDB" id="TriTrypDB:LtaPh_3015200"/>
<keyword evidence="1" id="KW-0472">Membrane</keyword>
<evidence type="ECO:0000256" key="1">
    <source>
        <dbReference type="SAM" id="Phobius"/>
    </source>
</evidence>
<keyword evidence="3" id="KW-1185">Reference proteome</keyword>
<protein>
    <submittedName>
        <fullName evidence="2">Ama1 protein, putative</fullName>
    </submittedName>
</protein>
<reference evidence="2" key="1">
    <citation type="submission" date="2019-11" db="EMBL/GenBank/DDBJ databases">
        <title>Leishmania tarentolae CDS.</title>
        <authorList>
            <person name="Goto Y."/>
            <person name="Yamagishi J."/>
        </authorList>
    </citation>
    <scope>NUCLEOTIDE SEQUENCE [LARGE SCALE GENOMIC DNA]</scope>
    <source>
        <strain evidence="2">Parrot Tar II</strain>
    </source>
</reference>
<evidence type="ECO:0000313" key="2">
    <source>
        <dbReference type="EMBL" id="GET90747.1"/>
    </source>
</evidence>
<gene>
    <name evidence="2" type="ORF">LtaPh_3015200</name>
</gene>
<comment type="caution">
    <text evidence="2">The sequence shown here is derived from an EMBL/GenBank/DDBJ whole genome shotgun (WGS) entry which is preliminary data.</text>
</comment>
<dbReference type="OrthoDB" id="1045822at2759"/>
<dbReference type="NCBIfam" id="TIGR01571">
    <property type="entry name" value="A_thal_Cys_rich"/>
    <property type="match status" value="1"/>
</dbReference>
<evidence type="ECO:0000313" key="3">
    <source>
        <dbReference type="Proteomes" id="UP000419144"/>
    </source>
</evidence>
<dbReference type="EMBL" id="BLBS01000043">
    <property type="protein sequence ID" value="GET90747.1"/>
    <property type="molecule type" value="Genomic_DNA"/>
</dbReference>
<feature type="transmembrane region" description="Helical" evidence="1">
    <location>
        <begin position="68"/>
        <end position="92"/>
    </location>
</feature>
<keyword evidence="1" id="KW-1133">Transmembrane helix</keyword>
<organism evidence="2 3">
    <name type="scientific">Leishmania tarentolae</name>
    <name type="common">Sauroleishmania tarentolae</name>
    <dbReference type="NCBI Taxonomy" id="5689"/>
    <lineage>
        <taxon>Eukaryota</taxon>
        <taxon>Discoba</taxon>
        <taxon>Euglenozoa</taxon>
        <taxon>Kinetoplastea</taxon>
        <taxon>Metakinetoplastina</taxon>
        <taxon>Trypanosomatida</taxon>
        <taxon>Trypanosomatidae</taxon>
        <taxon>Leishmaniinae</taxon>
        <taxon>Leishmania</taxon>
        <taxon>lizard Leishmania</taxon>
    </lineage>
</organism>
<dbReference type="AlphaFoldDB" id="A0A640KT81"/>
<dbReference type="Proteomes" id="UP000419144">
    <property type="component" value="Unassembled WGS sequence"/>
</dbReference>
<name>A0A640KT81_LEITA</name>
<accession>A0A640KT81</accession>
<dbReference type="InterPro" id="IPR006461">
    <property type="entry name" value="PLAC_motif_containing"/>
</dbReference>
<sequence length="155" mass="17387">MSTQNVNSGNPGNMQPSQTVFNNRDAPWHYSLCVCCSDMDSCCEACCCFPCQVSRQCNMLVYNRKEICWPYCLVMTLCDMTFFVFSVSCVFSSEARRLARERYGIAGSTCSDCCTAFCCRTCSTQQVLLEMTVMSEFPGATCYDVASYPTTRQMA</sequence>
<dbReference type="PANTHER" id="PTHR15907">
    <property type="entry name" value="DUF614 FAMILY PROTEIN-RELATED"/>
    <property type="match status" value="1"/>
</dbReference>
<keyword evidence="1" id="KW-0812">Transmembrane</keyword>
<proteinExistence type="predicted"/>